<dbReference type="GO" id="GO:0016791">
    <property type="term" value="F:phosphatase activity"/>
    <property type="evidence" value="ECO:0007669"/>
    <property type="project" value="TreeGrafter"/>
</dbReference>
<organism evidence="3 5">
    <name type="scientific">Verticillium dahliae</name>
    <name type="common">Verticillium wilt</name>
    <dbReference type="NCBI Taxonomy" id="27337"/>
    <lineage>
        <taxon>Eukaryota</taxon>
        <taxon>Fungi</taxon>
        <taxon>Dikarya</taxon>
        <taxon>Ascomycota</taxon>
        <taxon>Pezizomycotina</taxon>
        <taxon>Sordariomycetes</taxon>
        <taxon>Hypocreomycetidae</taxon>
        <taxon>Glomerellales</taxon>
        <taxon>Plectosphaerellaceae</taxon>
        <taxon>Verticillium</taxon>
    </lineage>
</organism>
<comment type="caution">
    <text evidence="3">The sequence shown here is derived from an EMBL/GenBank/DDBJ whole genome shotgun (WGS) entry which is preliminary data.</text>
</comment>
<dbReference type="GO" id="GO:0000298">
    <property type="term" value="F:endopolyphosphatase activity"/>
    <property type="evidence" value="ECO:0007669"/>
    <property type="project" value="TreeGrafter"/>
</dbReference>
<gene>
    <name evidence="3" type="ORF">BJF96_g5254</name>
    <name evidence="4" type="ORF">VDGE_02627</name>
</gene>
<evidence type="ECO:0000259" key="2">
    <source>
        <dbReference type="Pfam" id="PF00149"/>
    </source>
</evidence>
<name>A0A2J8ESE8_VERDA</name>
<reference evidence="3 5" key="1">
    <citation type="submission" date="2017-12" db="EMBL/GenBank/DDBJ databases">
        <title>Comparative genomics yields insights into virulence evolution of Verticillium dahliae.</title>
        <authorList>
            <person name="Fan R."/>
            <person name="Armitage A.D."/>
            <person name="Cascant-Lopez E."/>
            <person name="Sobczyk M."/>
            <person name="Cockerton H.M."/>
            <person name="Harrison R.J."/>
        </authorList>
    </citation>
    <scope>NUCLEOTIDE SEQUENCE [LARGE SCALE GENOMIC DNA]</scope>
    <source>
        <strain evidence="3 5">12008</strain>
    </source>
</reference>
<evidence type="ECO:0000256" key="1">
    <source>
        <dbReference type="SAM" id="MobiDB-lite"/>
    </source>
</evidence>
<feature type="region of interest" description="Disordered" evidence="1">
    <location>
        <begin position="178"/>
        <end position="200"/>
    </location>
</feature>
<proteinExistence type="predicted"/>
<dbReference type="InterPro" id="IPR050126">
    <property type="entry name" value="Ap4A_hydrolase"/>
</dbReference>
<evidence type="ECO:0000313" key="3">
    <source>
        <dbReference type="EMBL" id="PNH31475.1"/>
    </source>
</evidence>
<protein>
    <recommendedName>
        <fullName evidence="2">Calcineurin-like phosphoesterase domain-containing protein</fullName>
    </recommendedName>
</protein>
<dbReference type="Gene3D" id="3.60.21.10">
    <property type="match status" value="1"/>
</dbReference>
<dbReference type="SUPFAM" id="SSF56300">
    <property type="entry name" value="Metallo-dependent phosphatases"/>
    <property type="match status" value="1"/>
</dbReference>
<dbReference type="EMBL" id="MPSH01000016">
    <property type="protein sequence ID" value="PNH31475.1"/>
    <property type="molecule type" value="Genomic_DNA"/>
</dbReference>
<evidence type="ECO:0000313" key="6">
    <source>
        <dbReference type="Proteomes" id="UP000288725"/>
    </source>
</evidence>
<dbReference type="InterPro" id="IPR029052">
    <property type="entry name" value="Metallo-depent_PP-like"/>
</dbReference>
<dbReference type="AlphaFoldDB" id="A0A2J8ESE8"/>
<dbReference type="Pfam" id="PF00149">
    <property type="entry name" value="Metallophos"/>
    <property type="match status" value="1"/>
</dbReference>
<dbReference type="PANTHER" id="PTHR42850:SF4">
    <property type="entry name" value="ZINC-DEPENDENT ENDOPOLYPHOSPHATASE"/>
    <property type="match status" value="1"/>
</dbReference>
<dbReference type="GO" id="GO:0006798">
    <property type="term" value="P:polyphosphate catabolic process"/>
    <property type="evidence" value="ECO:0007669"/>
    <property type="project" value="TreeGrafter"/>
</dbReference>
<reference evidence="4 6" key="2">
    <citation type="submission" date="2018-12" db="EMBL/GenBank/DDBJ databases">
        <title>Genome of Verticillium dahliae isolate Getta Getta.</title>
        <authorList>
            <person name="Gardiner D.M."/>
        </authorList>
    </citation>
    <scope>NUCLEOTIDE SEQUENCE [LARGE SCALE GENOMIC DNA]</scope>
    <source>
        <strain evidence="4 6">Getta Getta</strain>
    </source>
</reference>
<sequence length="444" mass="47846">MACIAPPPARYRRALLVSLVVFIVLAIALGYTRLLSLDSLLPTDMHIPVLQKPRGRTGADRPMSYGETARPPFKDLPHPLATLDPALVPAADNNRRLIIIGDVHGMLAPLEALLKKLNHNAAPVSKGAESANYDDHLVFLGDMVNKGPDTPGVIDLLLRHNASAVRGNHEDRVLLTRADRATPRVADESAGGDEGPAAPDNLEQQQHVLSSNRGNKADHDTLRSLSAAHLDYLAALPAILDLGPVPSFAARRLVAVHAGLVPGVAPEKQDPWAAMNMRTLTYPAETLRRADARKTLVRAAADALRASPAYRTLKDSSRLRDKIETEARAGVTDAMVDDEFARTRKPDADRRVAVPSEAHDGHAWAPVWDAVQKRAETDDGRVAVVYGHDAKRGLHVGAYAFGLDSGCVRGGQLSALVVAARGGGPVEHHVVQVDCEKPDKRREL</sequence>
<dbReference type="CDD" id="cd00144">
    <property type="entry name" value="MPP_PPP_family"/>
    <property type="match status" value="1"/>
</dbReference>
<dbReference type="Proteomes" id="UP000236305">
    <property type="component" value="Unassembled WGS sequence"/>
</dbReference>
<evidence type="ECO:0000313" key="5">
    <source>
        <dbReference type="Proteomes" id="UP000236305"/>
    </source>
</evidence>
<dbReference type="Proteomes" id="UP000288725">
    <property type="component" value="Chromosome 3"/>
</dbReference>
<dbReference type="OrthoDB" id="10267127at2759"/>
<dbReference type="EMBL" id="RSDZ01000095">
    <property type="protein sequence ID" value="RXG44164.1"/>
    <property type="molecule type" value="Genomic_DNA"/>
</dbReference>
<dbReference type="PANTHER" id="PTHR42850">
    <property type="entry name" value="METALLOPHOSPHOESTERASE"/>
    <property type="match status" value="1"/>
</dbReference>
<feature type="domain" description="Calcineurin-like phosphoesterase" evidence="2">
    <location>
        <begin position="96"/>
        <end position="181"/>
    </location>
</feature>
<accession>A0A2J8ESE8</accession>
<feature type="compositionally biased region" description="Basic and acidic residues" evidence="1">
    <location>
        <begin position="178"/>
        <end position="187"/>
    </location>
</feature>
<evidence type="ECO:0000313" key="4">
    <source>
        <dbReference type="EMBL" id="RXG44164.1"/>
    </source>
</evidence>
<dbReference type="GO" id="GO:0005737">
    <property type="term" value="C:cytoplasm"/>
    <property type="evidence" value="ECO:0007669"/>
    <property type="project" value="TreeGrafter"/>
</dbReference>
<dbReference type="InterPro" id="IPR004843">
    <property type="entry name" value="Calcineurin-like_PHP"/>
</dbReference>